<name>A0A2I8VM97_9EURY</name>
<dbReference type="OrthoDB" id="203245at2157"/>
<dbReference type="InterPro" id="IPR016195">
    <property type="entry name" value="Pol/histidinol_Pase-like"/>
</dbReference>
<dbReference type="InterPro" id="IPR022028">
    <property type="entry name" value="DUF3604"/>
</dbReference>
<dbReference type="Gene3D" id="3.20.20.140">
    <property type="entry name" value="Metal-dependent hydrolases"/>
    <property type="match status" value="1"/>
</dbReference>
<dbReference type="Proteomes" id="UP000236584">
    <property type="component" value="Chromosome"/>
</dbReference>
<evidence type="ECO:0000313" key="2">
    <source>
        <dbReference type="Proteomes" id="UP000236584"/>
    </source>
</evidence>
<reference evidence="1 2" key="1">
    <citation type="submission" date="2018-01" db="EMBL/GenBank/DDBJ databases">
        <title>Complete genome sequence of Salinigranum rubrum GX10T, an extremely halophilic archaeon isolated from a marine solar saltern.</title>
        <authorList>
            <person name="Han S."/>
        </authorList>
    </citation>
    <scope>NUCLEOTIDE SEQUENCE [LARGE SCALE GENOMIC DNA]</scope>
    <source>
        <strain evidence="1 2">GX10</strain>
    </source>
</reference>
<accession>A0A2I8VM97</accession>
<proteinExistence type="predicted"/>
<dbReference type="Pfam" id="PF12228">
    <property type="entry name" value="DUF3604"/>
    <property type="match status" value="2"/>
</dbReference>
<sequence>MSRLDTGPLHKALETAAVFSERRPSLRELWDSRSGRFDRLHAVLPSTAVVGREVTLTLQAWDEYERLFPGVDGPVRLDTTDDAASVPGAVRFPDGHDGVARTSVSFGTPGVQYLVFHYEGQRFVSNPVRVHASPPEERIYWGDLHLHSRLSDGTGDIETGMRFGRDVMALDVVAYTDHDTMGFFIPPQLQRRRMHRRYFDRMKATTERFYTPGEFVTLFGYEWTKQPNVAGHVNVYFDGVDEAELFDSLARETNTYEALWSRLREWRAEHAGDVVTVPHHPAEAMYPFDFSAVDYDDELAPLVEVYSQWGSSERPGVEGNRFPLAMGQGEVGRAGHYARDALRLGYRVGFVASADYHGPHPGHSLIHADPHLPSLDEWLADGVGWSHIWRVWNEQSYPGGLQAFRAPELTREAIFAALRSRRTYGTTQPHRILVDFSIDGVAFGERDSTVTVESRDSPREVRVAVAGTAPLQRVRVVKNNRPWRTVDGTADPDAPLETFTVEETWTDTDPVRGMWWDSERGTDADVYYVRVTQAARPDDYAGMAWAGPIWVEVE</sequence>
<dbReference type="GeneID" id="35593729"/>
<evidence type="ECO:0000313" key="1">
    <source>
        <dbReference type="EMBL" id="AUV83050.1"/>
    </source>
</evidence>
<dbReference type="EMBL" id="CP026309">
    <property type="protein sequence ID" value="AUV83050.1"/>
    <property type="molecule type" value="Genomic_DNA"/>
</dbReference>
<gene>
    <name evidence="1" type="ORF">C2R22_16515</name>
</gene>
<dbReference type="SUPFAM" id="SSF89550">
    <property type="entry name" value="PHP domain-like"/>
    <property type="match status" value="1"/>
</dbReference>
<keyword evidence="2" id="KW-1185">Reference proteome</keyword>
<dbReference type="KEGG" id="srub:C2R22_16515"/>
<protein>
    <recommendedName>
        <fullName evidence="3">DUF3604 domain-containing protein</fullName>
    </recommendedName>
</protein>
<dbReference type="RefSeq" id="WP_103426739.1">
    <property type="nucleotide sequence ID" value="NZ_CP026309.1"/>
</dbReference>
<evidence type="ECO:0008006" key="3">
    <source>
        <dbReference type="Google" id="ProtNLM"/>
    </source>
</evidence>
<organism evidence="1 2">
    <name type="scientific">Salinigranum rubrum</name>
    <dbReference type="NCBI Taxonomy" id="755307"/>
    <lineage>
        <taxon>Archaea</taxon>
        <taxon>Methanobacteriati</taxon>
        <taxon>Methanobacteriota</taxon>
        <taxon>Stenosarchaea group</taxon>
        <taxon>Halobacteria</taxon>
        <taxon>Halobacteriales</taxon>
        <taxon>Haloferacaceae</taxon>
        <taxon>Salinigranum</taxon>
    </lineage>
</organism>
<dbReference type="AlphaFoldDB" id="A0A2I8VM97"/>